<name>A0A8J3YMI1_9ACTN</name>
<reference evidence="1" key="1">
    <citation type="submission" date="2021-01" db="EMBL/GenBank/DDBJ databases">
        <title>Whole genome shotgun sequence of Virgisporangium aliadipatigenens NBRC 105644.</title>
        <authorList>
            <person name="Komaki H."/>
            <person name="Tamura T."/>
        </authorList>
    </citation>
    <scope>NUCLEOTIDE SEQUENCE</scope>
    <source>
        <strain evidence="1">NBRC 105644</strain>
    </source>
</reference>
<evidence type="ECO:0000313" key="2">
    <source>
        <dbReference type="Proteomes" id="UP000619260"/>
    </source>
</evidence>
<accession>A0A8J3YMI1</accession>
<dbReference type="Proteomes" id="UP000619260">
    <property type="component" value="Unassembled WGS sequence"/>
</dbReference>
<proteinExistence type="predicted"/>
<protein>
    <submittedName>
        <fullName evidence="1">Uncharacterized protein</fullName>
    </submittedName>
</protein>
<evidence type="ECO:0000313" key="1">
    <source>
        <dbReference type="EMBL" id="GIJ48244.1"/>
    </source>
</evidence>
<dbReference type="RefSeq" id="WP_203901731.1">
    <property type="nucleotide sequence ID" value="NZ_BOPF01000019.1"/>
</dbReference>
<dbReference type="EMBL" id="BOPF01000019">
    <property type="protein sequence ID" value="GIJ48244.1"/>
    <property type="molecule type" value="Genomic_DNA"/>
</dbReference>
<comment type="caution">
    <text evidence="1">The sequence shown here is derived from an EMBL/GenBank/DDBJ whole genome shotgun (WGS) entry which is preliminary data.</text>
</comment>
<dbReference type="AlphaFoldDB" id="A0A8J3YMI1"/>
<keyword evidence="2" id="KW-1185">Reference proteome</keyword>
<gene>
    <name evidence="1" type="ORF">Val02_51300</name>
</gene>
<organism evidence="1 2">
    <name type="scientific">Virgisporangium aliadipatigenens</name>
    <dbReference type="NCBI Taxonomy" id="741659"/>
    <lineage>
        <taxon>Bacteria</taxon>
        <taxon>Bacillati</taxon>
        <taxon>Actinomycetota</taxon>
        <taxon>Actinomycetes</taxon>
        <taxon>Micromonosporales</taxon>
        <taxon>Micromonosporaceae</taxon>
        <taxon>Virgisporangium</taxon>
    </lineage>
</organism>
<sequence>MTTPIAPWSRESFQDTGSRAAMTLIAYADGDVVGPDFTLRGRTPRGVPVDALDLRGHRHTDSPEWVDNWRTGALRNIAAQQGLPELDRLDRAPMCYSVKVELADPPDLTHLQLAWAAAQALAEAGAFAILDCYAFNWYTGAQVAALAPDRPFSVQDEVSLIAETEPSPGFGHPVHTRGMIKFGRPDLIAGVPAERIQETGAILNHLARMQADGHLLVPGQLLRFDDGRRTLTVEPYEPAGDVPDVVLANDGLLLRDR</sequence>